<keyword evidence="2 5" id="KW-0812">Transmembrane</keyword>
<sequence>MDAEVRFVFLGKRYLKEREQPFTISAPLGTSDYEMAGRTMKQETFTTKRPDGTFVTTTAKTTEYVEDGFAYGFGRGTLNKNYCCRPQGILRIVEIVLGLVIVSLITAVFGPGPFKGVLFGQTFLLIFAGVAFCISFIFLVVFFFDLHHNHLDFWPWRITDFMFSVVCAIFYLVMCFVEAYYSTGAWANNCNDIGGDGIIHNGCRTIFEWAFAAFFCLVNGILYAISAFFAHRNRHDYGED</sequence>
<comment type="subcellular location">
    <subcellularLocation>
        <location evidence="1">Membrane</location>
        <topology evidence="1">Multi-pass membrane protein</topology>
    </subcellularLocation>
</comment>
<evidence type="ECO:0000256" key="4">
    <source>
        <dbReference type="ARBA" id="ARBA00023136"/>
    </source>
</evidence>
<reference evidence="8" key="1">
    <citation type="submission" date="2023-06" db="EMBL/GenBank/DDBJ databases">
        <title>Genomic analysis of the entomopathogenic nematode Steinernema hermaphroditum.</title>
        <authorList>
            <person name="Schwarz E.M."/>
            <person name="Heppert J.K."/>
            <person name="Baniya A."/>
            <person name="Schwartz H.T."/>
            <person name="Tan C.-H."/>
            <person name="Antoshechkin I."/>
            <person name="Sternberg P.W."/>
            <person name="Goodrich-Blair H."/>
            <person name="Dillman A.R."/>
        </authorList>
    </citation>
    <scope>NUCLEOTIDE SEQUENCE</scope>
    <source>
        <strain evidence="8">PS9179</strain>
        <tissue evidence="8">Whole animal</tissue>
    </source>
</reference>
<dbReference type="PANTHER" id="PTHR22776:SF91">
    <property type="entry name" value="MARVEL DOMAIN-CONTAINING PROTEIN"/>
    <property type="match status" value="1"/>
</dbReference>
<feature type="transmembrane region" description="Helical" evidence="6">
    <location>
        <begin position="158"/>
        <end position="181"/>
    </location>
</feature>
<evidence type="ECO:0000256" key="6">
    <source>
        <dbReference type="SAM" id="Phobius"/>
    </source>
</evidence>
<proteinExistence type="predicted"/>
<name>A0AA39M8P8_9BILA</name>
<gene>
    <name evidence="8" type="ORF">QR680_009348</name>
</gene>
<dbReference type="EMBL" id="JAUCMV010000001">
    <property type="protein sequence ID" value="KAK0425731.1"/>
    <property type="molecule type" value="Genomic_DNA"/>
</dbReference>
<keyword evidence="3 6" id="KW-1133">Transmembrane helix</keyword>
<evidence type="ECO:0000313" key="8">
    <source>
        <dbReference type="EMBL" id="KAK0425731.1"/>
    </source>
</evidence>
<keyword evidence="9" id="KW-1185">Reference proteome</keyword>
<dbReference type="AlphaFoldDB" id="A0AA39M8P8"/>
<feature type="transmembrane region" description="Helical" evidence="6">
    <location>
        <begin position="122"/>
        <end position="146"/>
    </location>
</feature>
<evidence type="ECO:0000313" key="9">
    <source>
        <dbReference type="Proteomes" id="UP001175271"/>
    </source>
</evidence>
<organism evidence="8 9">
    <name type="scientific">Steinernema hermaphroditum</name>
    <dbReference type="NCBI Taxonomy" id="289476"/>
    <lineage>
        <taxon>Eukaryota</taxon>
        <taxon>Metazoa</taxon>
        <taxon>Ecdysozoa</taxon>
        <taxon>Nematoda</taxon>
        <taxon>Chromadorea</taxon>
        <taxon>Rhabditida</taxon>
        <taxon>Tylenchina</taxon>
        <taxon>Panagrolaimomorpha</taxon>
        <taxon>Strongyloidoidea</taxon>
        <taxon>Steinernematidae</taxon>
        <taxon>Steinernema</taxon>
    </lineage>
</organism>
<protein>
    <recommendedName>
        <fullName evidence="7">MARVEL domain-containing protein</fullName>
    </recommendedName>
</protein>
<feature type="domain" description="MARVEL" evidence="7">
    <location>
        <begin position="82"/>
        <end position="235"/>
    </location>
</feature>
<evidence type="ECO:0000256" key="1">
    <source>
        <dbReference type="ARBA" id="ARBA00004141"/>
    </source>
</evidence>
<dbReference type="PANTHER" id="PTHR22776">
    <property type="entry name" value="MARVEL-CONTAINING POTENTIAL LIPID RAFT-ASSOCIATED PROTEIN"/>
    <property type="match status" value="1"/>
</dbReference>
<dbReference type="Proteomes" id="UP001175271">
    <property type="component" value="Unassembled WGS sequence"/>
</dbReference>
<comment type="caution">
    <text evidence="8">The sequence shown here is derived from an EMBL/GenBank/DDBJ whole genome shotgun (WGS) entry which is preliminary data.</text>
</comment>
<feature type="transmembrane region" description="Helical" evidence="6">
    <location>
        <begin position="89"/>
        <end position="110"/>
    </location>
</feature>
<keyword evidence="4 5" id="KW-0472">Membrane</keyword>
<dbReference type="GO" id="GO:0016020">
    <property type="term" value="C:membrane"/>
    <property type="evidence" value="ECO:0007669"/>
    <property type="project" value="UniProtKB-SubCell"/>
</dbReference>
<accession>A0AA39M8P8</accession>
<dbReference type="InterPro" id="IPR050578">
    <property type="entry name" value="MARVEL-CKLF_proteins"/>
</dbReference>
<feature type="transmembrane region" description="Helical" evidence="6">
    <location>
        <begin position="209"/>
        <end position="230"/>
    </location>
</feature>
<dbReference type="Pfam" id="PF01284">
    <property type="entry name" value="MARVEL"/>
    <property type="match status" value="1"/>
</dbReference>
<evidence type="ECO:0000256" key="3">
    <source>
        <dbReference type="ARBA" id="ARBA00022989"/>
    </source>
</evidence>
<evidence type="ECO:0000256" key="2">
    <source>
        <dbReference type="ARBA" id="ARBA00022692"/>
    </source>
</evidence>
<dbReference type="InterPro" id="IPR008253">
    <property type="entry name" value="Marvel"/>
</dbReference>
<evidence type="ECO:0000259" key="7">
    <source>
        <dbReference type="PROSITE" id="PS51225"/>
    </source>
</evidence>
<evidence type="ECO:0000256" key="5">
    <source>
        <dbReference type="PROSITE-ProRule" id="PRU00581"/>
    </source>
</evidence>
<dbReference type="PROSITE" id="PS51225">
    <property type="entry name" value="MARVEL"/>
    <property type="match status" value="1"/>
</dbReference>